<protein>
    <submittedName>
        <fullName evidence="1">Uncharacterized protein</fullName>
    </submittedName>
</protein>
<gene>
    <name evidence="1" type="ORF">DN745_15815</name>
</gene>
<dbReference type="EMBL" id="CP030032">
    <property type="protein sequence ID" value="AWV90701.1"/>
    <property type="molecule type" value="Genomic_DNA"/>
</dbReference>
<sequence>MVEESQKPKPDSAFDEEIDPELLGLASSGQRGSILRPILFLVVIWFGASLIHDWKVPLSYFFSSSEPVEIGNVLEFATLSAQDPNFKPDIPHNRYVSLSGVPSRRSQSERFMFFKLAGSDVYVEMPREDADLSELERAAQANKKGDIDRQFFEGSGRALRLSEVPERYAGLRGYYFGQYYTYFCGMQLGEKEQRILDESGEECVDAYIVEVGTTPMSHWWYVLISGIIGIFIVLNIWWTIRWVRDFARS</sequence>
<accession>A0A2Z4FNS9</accession>
<dbReference type="OrthoDB" id="5497048at2"/>
<evidence type="ECO:0000313" key="1">
    <source>
        <dbReference type="EMBL" id="AWV90701.1"/>
    </source>
</evidence>
<evidence type="ECO:0000313" key="2">
    <source>
        <dbReference type="Proteomes" id="UP000249799"/>
    </source>
</evidence>
<dbReference type="AlphaFoldDB" id="A0A2Z4FNS9"/>
<keyword evidence="2" id="KW-1185">Reference proteome</keyword>
<dbReference type="RefSeq" id="WP_111336300.1">
    <property type="nucleotide sequence ID" value="NZ_CP030032.1"/>
</dbReference>
<organism evidence="1 2">
    <name type="scientific">Bradymonas sediminis</name>
    <dbReference type="NCBI Taxonomy" id="1548548"/>
    <lineage>
        <taxon>Bacteria</taxon>
        <taxon>Deltaproteobacteria</taxon>
        <taxon>Bradymonadales</taxon>
        <taxon>Bradymonadaceae</taxon>
        <taxon>Bradymonas</taxon>
    </lineage>
</organism>
<name>A0A2Z4FNS9_9DELT</name>
<reference evidence="1 2" key="1">
    <citation type="submission" date="2018-06" db="EMBL/GenBank/DDBJ databases">
        <title>Lujinxingia sediminis gen. nov. sp. nov., a new facultative anaerobic member of the class Deltaproteobacteria, and proposal of Lujinxingaceae fam. nov.</title>
        <authorList>
            <person name="Guo L.-Y."/>
            <person name="Li C.-M."/>
            <person name="Wang S."/>
            <person name="Du Z.-J."/>
        </authorList>
    </citation>
    <scope>NUCLEOTIDE SEQUENCE [LARGE SCALE GENOMIC DNA]</scope>
    <source>
        <strain evidence="1 2">FA350</strain>
    </source>
</reference>
<dbReference type="KEGG" id="bsed:DN745_15815"/>
<dbReference type="Proteomes" id="UP000249799">
    <property type="component" value="Chromosome"/>
</dbReference>
<proteinExistence type="predicted"/>